<evidence type="ECO:0000313" key="3">
    <source>
        <dbReference type="EMBL" id="GAI70656.1"/>
    </source>
</evidence>
<gene>
    <name evidence="3" type="ORF">S12H4_03236</name>
</gene>
<dbReference type="GO" id="GO:0009086">
    <property type="term" value="P:methionine biosynthetic process"/>
    <property type="evidence" value="ECO:0007669"/>
    <property type="project" value="InterPro"/>
</dbReference>
<comment type="cofactor">
    <cofactor evidence="1">
        <name>pyridoxal 5'-phosphate</name>
        <dbReference type="ChEBI" id="CHEBI:597326"/>
    </cofactor>
</comment>
<dbReference type="GO" id="GO:0030170">
    <property type="term" value="F:pyridoxal phosphate binding"/>
    <property type="evidence" value="ECO:0007669"/>
    <property type="project" value="InterPro"/>
</dbReference>
<dbReference type="PANTHER" id="PTHR43379">
    <property type="entry name" value="CYSTATHIONINE GAMMA-SYNTHASE"/>
    <property type="match status" value="1"/>
</dbReference>
<dbReference type="InterPro" id="IPR000277">
    <property type="entry name" value="Cys/Met-Metab_PyrdxlP-dep_enz"/>
</dbReference>
<evidence type="ECO:0008006" key="4">
    <source>
        <dbReference type="Google" id="ProtNLM"/>
    </source>
</evidence>
<dbReference type="SUPFAM" id="SSF53383">
    <property type="entry name" value="PLP-dependent transferases"/>
    <property type="match status" value="1"/>
</dbReference>
<protein>
    <recommendedName>
        <fullName evidence="4">Cystathionine gamma-synthase</fullName>
    </recommendedName>
</protein>
<dbReference type="GO" id="GO:0003962">
    <property type="term" value="F:cystathionine gamma-synthase activity"/>
    <property type="evidence" value="ECO:0007669"/>
    <property type="project" value="InterPro"/>
</dbReference>
<evidence type="ECO:0000256" key="1">
    <source>
        <dbReference type="ARBA" id="ARBA00001933"/>
    </source>
</evidence>
<proteinExistence type="predicted"/>
<comment type="caution">
    <text evidence="3">The sequence shown here is derived from an EMBL/GenBank/DDBJ whole genome shotgun (WGS) entry which is preliminary data.</text>
</comment>
<dbReference type="GO" id="GO:0019346">
    <property type="term" value="P:transsulfuration"/>
    <property type="evidence" value="ECO:0007669"/>
    <property type="project" value="InterPro"/>
</dbReference>
<name>X1RUN3_9ZZZZ</name>
<accession>X1RUN3</accession>
<organism evidence="3">
    <name type="scientific">marine sediment metagenome</name>
    <dbReference type="NCBI Taxonomy" id="412755"/>
    <lineage>
        <taxon>unclassified sequences</taxon>
        <taxon>metagenomes</taxon>
        <taxon>ecological metagenomes</taxon>
    </lineage>
</organism>
<dbReference type="AlphaFoldDB" id="X1RUN3"/>
<dbReference type="PANTHER" id="PTHR43379:SF1">
    <property type="entry name" value="CYSTATHIONINE GAMMA-SYNTHASE 1, CHLOROPLASTIC-RELATED"/>
    <property type="match status" value="1"/>
</dbReference>
<dbReference type="InterPro" id="IPR015424">
    <property type="entry name" value="PyrdxlP-dep_Trfase"/>
</dbReference>
<dbReference type="InterPro" id="IPR015421">
    <property type="entry name" value="PyrdxlP-dep_Trfase_major"/>
</dbReference>
<sequence>MTTPIIQTSTFTFKNSKAIEDYTKKGKEHFEYGRYGNPTAKIAEKRLADLEGAEDCVVFSSGMSAITTTIFSVVQSGDHIVITDDSYKKTLEFCRSYLKQFGIECTIVPFGDYEVLEKAIKKNTRFIFSESPTNPYLNVFDLVKIKKIADKHNILTLI</sequence>
<reference evidence="3" key="1">
    <citation type="journal article" date="2014" name="Front. Microbiol.">
        <title>High frequency of phylogenetically diverse reductive dehalogenase-homologous genes in deep subseafloor sedimentary metagenomes.</title>
        <authorList>
            <person name="Kawai M."/>
            <person name="Futagami T."/>
            <person name="Toyoda A."/>
            <person name="Takaki Y."/>
            <person name="Nishi S."/>
            <person name="Hori S."/>
            <person name="Arai W."/>
            <person name="Tsubouchi T."/>
            <person name="Morono Y."/>
            <person name="Uchiyama I."/>
            <person name="Ito T."/>
            <person name="Fujiyama A."/>
            <person name="Inagaki F."/>
            <person name="Takami H."/>
        </authorList>
    </citation>
    <scope>NUCLEOTIDE SEQUENCE</scope>
    <source>
        <strain evidence="3">Expedition CK06-06</strain>
    </source>
</reference>
<dbReference type="EMBL" id="BARW01000889">
    <property type="protein sequence ID" value="GAI70656.1"/>
    <property type="molecule type" value="Genomic_DNA"/>
</dbReference>
<dbReference type="Pfam" id="PF01053">
    <property type="entry name" value="Cys_Met_Meta_PP"/>
    <property type="match status" value="1"/>
</dbReference>
<keyword evidence="2" id="KW-0663">Pyridoxal phosphate</keyword>
<dbReference type="Gene3D" id="3.40.640.10">
    <property type="entry name" value="Type I PLP-dependent aspartate aminotransferase-like (Major domain)"/>
    <property type="match status" value="1"/>
</dbReference>
<evidence type="ECO:0000256" key="2">
    <source>
        <dbReference type="ARBA" id="ARBA00022898"/>
    </source>
</evidence>
<dbReference type="InterPro" id="IPR044639">
    <property type="entry name" value="CGS1/2"/>
</dbReference>
<feature type="non-terminal residue" evidence="3">
    <location>
        <position position="158"/>
    </location>
</feature>